<comment type="caution">
    <text evidence="9">The sequence shown here is derived from an EMBL/GenBank/DDBJ whole genome shotgun (WGS) entry which is preliminary data.</text>
</comment>
<reference evidence="9" key="2">
    <citation type="journal article" date="2023" name="Science">
        <title>Genomic signatures of disease resistance in endangered staghorn corals.</title>
        <authorList>
            <person name="Vollmer S.V."/>
            <person name="Selwyn J.D."/>
            <person name="Despard B.A."/>
            <person name="Roesel C.L."/>
        </authorList>
    </citation>
    <scope>NUCLEOTIDE SEQUENCE</scope>
    <source>
        <strain evidence="9">K2</strain>
    </source>
</reference>
<dbReference type="Pfam" id="PF09430">
    <property type="entry name" value="EMC7_beta-sandw"/>
    <property type="match status" value="1"/>
</dbReference>
<dbReference type="PANTHER" id="PTHR13605:SF4">
    <property type="entry name" value="ER MEMBRANE PROTEIN COMPLEX SUBUNIT 7"/>
    <property type="match status" value="1"/>
</dbReference>
<keyword evidence="10" id="KW-1185">Reference proteome</keyword>
<reference evidence="9" key="1">
    <citation type="journal article" date="2023" name="G3 (Bethesda)">
        <title>Whole genome assembly and annotation of the endangered Caribbean coral Acropora cervicornis.</title>
        <authorList>
            <person name="Selwyn J.D."/>
            <person name="Vollmer S.V."/>
        </authorList>
    </citation>
    <scope>NUCLEOTIDE SEQUENCE</scope>
    <source>
        <strain evidence="9">K2</strain>
    </source>
</reference>
<comment type="subcellular location">
    <subcellularLocation>
        <location evidence="1">Membrane</location>
        <topology evidence="1">Single-pass membrane protein</topology>
    </subcellularLocation>
</comment>
<evidence type="ECO:0000259" key="8">
    <source>
        <dbReference type="Pfam" id="PF09430"/>
    </source>
</evidence>
<keyword evidence="5" id="KW-1133">Transmembrane helix</keyword>
<evidence type="ECO:0000256" key="6">
    <source>
        <dbReference type="ARBA" id="ARBA00023136"/>
    </source>
</evidence>
<keyword evidence="6" id="KW-0472">Membrane</keyword>
<evidence type="ECO:0000256" key="3">
    <source>
        <dbReference type="ARBA" id="ARBA00022692"/>
    </source>
</evidence>
<protein>
    <submittedName>
        <fullName evidence="9">ER membrane protein complex subunit 7</fullName>
    </submittedName>
</protein>
<sequence length="178" mass="20178">MRELHSVLVSLMLFIIQNIRQMSCSNVEESSERYKIDGKITIQGFKQADWISQTRVSVDGGSYMGFLKSDGSFTVNDIPAGSYVVEVLSPNNLFEPVRVDISGRAKGKIRARKVNFLQNSAVVTVPYPLKLKAKEPAPFFEKREQWKVTDMLFNPMDDNTVIDFLVTVAPLNTKSWIR</sequence>
<evidence type="ECO:0000256" key="2">
    <source>
        <dbReference type="ARBA" id="ARBA00008880"/>
    </source>
</evidence>
<dbReference type="SUPFAM" id="SSF49452">
    <property type="entry name" value="Starch-binding domain-like"/>
    <property type="match status" value="1"/>
</dbReference>
<organism evidence="9 10">
    <name type="scientific">Acropora cervicornis</name>
    <name type="common">Staghorn coral</name>
    <dbReference type="NCBI Taxonomy" id="6130"/>
    <lineage>
        <taxon>Eukaryota</taxon>
        <taxon>Metazoa</taxon>
        <taxon>Cnidaria</taxon>
        <taxon>Anthozoa</taxon>
        <taxon>Hexacorallia</taxon>
        <taxon>Scleractinia</taxon>
        <taxon>Astrocoeniina</taxon>
        <taxon>Acroporidae</taxon>
        <taxon>Acropora</taxon>
    </lineage>
</organism>
<feature type="domain" description="ER membrane protein complex subunit 7 beta-sandwich" evidence="8">
    <location>
        <begin position="46"/>
        <end position="156"/>
    </location>
</feature>
<evidence type="ECO:0000313" key="9">
    <source>
        <dbReference type="EMBL" id="KAK2556104.1"/>
    </source>
</evidence>
<dbReference type="Proteomes" id="UP001249851">
    <property type="component" value="Unassembled WGS sequence"/>
</dbReference>
<evidence type="ECO:0000256" key="1">
    <source>
        <dbReference type="ARBA" id="ARBA00004167"/>
    </source>
</evidence>
<dbReference type="EMBL" id="JARQWQ010000058">
    <property type="protein sequence ID" value="KAK2556104.1"/>
    <property type="molecule type" value="Genomic_DNA"/>
</dbReference>
<proteinExistence type="inferred from homology"/>
<comment type="similarity">
    <text evidence="2">Belongs to the EMC7 family.</text>
</comment>
<keyword evidence="3" id="KW-0812">Transmembrane</keyword>
<dbReference type="PANTHER" id="PTHR13605">
    <property type="entry name" value="ER MEMBRANE PROTEIN COMPLEX SUBUNIT 7"/>
    <property type="match status" value="1"/>
</dbReference>
<gene>
    <name evidence="9" type="ORF">P5673_022126</name>
</gene>
<feature type="signal peptide" evidence="7">
    <location>
        <begin position="1"/>
        <end position="24"/>
    </location>
</feature>
<name>A0AAD9Q7Q0_ACRCE</name>
<dbReference type="AlphaFoldDB" id="A0AAD9Q7Q0"/>
<evidence type="ECO:0000256" key="5">
    <source>
        <dbReference type="ARBA" id="ARBA00022989"/>
    </source>
</evidence>
<evidence type="ECO:0000256" key="4">
    <source>
        <dbReference type="ARBA" id="ARBA00022729"/>
    </source>
</evidence>
<dbReference type="InterPro" id="IPR013784">
    <property type="entry name" value="Carb-bd-like_fold"/>
</dbReference>
<dbReference type="InterPro" id="IPR019008">
    <property type="entry name" value="Beta_sandwich_EMC7"/>
</dbReference>
<dbReference type="GO" id="GO:0072546">
    <property type="term" value="C:EMC complex"/>
    <property type="evidence" value="ECO:0007669"/>
    <property type="project" value="TreeGrafter"/>
</dbReference>
<accession>A0AAD9Q7Q0</accession>
<dbReference type="Gene3D" id="2.60.40.1120">
    <property type="entry name" value="Carboxypeptidase-like, regulatory domain"/>
    <property type="match status" value="1"/>
</dbReference>
<dbReference type="GO" id="GO:0030246">
    <property type="term" value="F:carbohydrate binding"/>
    <property type="evidence" value="ECO:0007669"/>
    <property type="project" value="InterPro"/>
</dbReference>
<feature type="chain" id="PRO_5042164232" evidence="7">
    <location>
        <begin position="25"/>
        <end position="178"/>
    </location>
</feature>
<evidence type="ECO:0000313" key="10">
    <source>
        <dbReference type="Proteomes" id="UP001249851"/>
    </source>
</evidence>
<dbReference type="InterPro" id="IPR039163">
    <property type="entry name" value="EMC7"/>
</dbReference>
<evidence type="ECO:0000256" key="7">
    <source>
        <dbReference type="SAM" id="SignalP"/>
    </source>
</evidence>
<keyword evidence="4 7" id="KW-0732">Signal</keyword>